<gene>
    <name evidence="3" type="ORF">SNE40_001505</name>
</gene>
<dbReference type="InterPro" id="IPR001870">
    <property type="entry name" value="B30.2/SPRY"/>
</dbReference>
<dbReference type="EMBL" id="JAZGQO010000001">
    <property type="protein sequence ID" value="KAK6196244.1"/>
    <property type="molecule type" value="Genomic_DNA"/>
</dbReference>
<evidence type="ECO:0000256" key="1">
    <source>
        <dbReference type="ARBA" id="ARBA00021772"/>
    </source>
</evidence>
<name>A0AAN8QI42_PATCE</name>
<protein>
    <recommendedName>
        <fullName evidence="1">SPRY domain-containing protein 7</fullName>
    </recommendedName>
</protein>
<feature type="domain" description="B30.2/SPRY" evidence="2">
    <location>
        <begin position="1"/>
        <end position="178"/>
    </location>
</feature>
<evidence type="ECO:0000313" key="4">
    <source>
        <dbReference type="Proteomes" id="UP001347796"/>
    </source>
</evidence>
<dbReference type="PANTHER" id="PTHR20951:SF2">
    <property type="entry name" value="SPRY DOMAIN-CONTAINING PROTEIN 7"/>
    <property type="match status" value="1"/>
</dbReference>
<evidence type="ECO:0000259" key="2">
    <source>
        <dbReference type="PROSITE" id="PS50188"/>
    </source>
</evidence>
<dbReference type="Proteomes" id="UP001347796">
    <property type="component" value="Unassembled WGS sequence"/>
</dbReference>
<dbReference type="Gene3D" id="2.60.120.920">
    <property type="match status" value="1"/>
</dbReference>
<dbReference type="SMART" id="SM00449">
    <property type="entry name" value="SPRY"/>
    <property type="match status" value="1"/>
</dbReference>
<comment type="caution">
    <text evidence="3">The sequence shown here is derived from an EMBL/GenBank/DDBJ whole genome shotgun (WGS) entry which is preliminary data.</text>
</comment>
<dbReference type="CDD" id="cd12880">
    <property type="entry name" value="SPRYD7"/>
    <property type="match status" value="1"/>
</dbReference>
<dbReference type="Pfam" id="PF00622">
    <property type="entry name" value="SPRY"/>
    <property type="match status" value="1"/>
</dbReference>
<dbReference type="InterPro" id="IPR003877">
    <property type="entry name" value="SPRY_dom"/>
</dbReference>
<dbReference type="InterPro" id="IPR043136">
    <property type="entry name" value="B30.2/SPRY_sf"/>
</dbReference>
<keyword evidence="4" id="KW-1185">Reference proteome</keyword>
<proteinExistence type="predicted"/>
<dbReference type="AlphaFoldDB" id="A0AAN8QI42"/>
<organism evidence="3 4">
    <name type="scientific">Patella caerulea</name>
    <name type="common">Rayed Mediterranean limpet</name>
    <dbReference type="NCBI Taxonomy" id="87958"/>
    <lineage>
        <taxon>Eukaryota</taxon>
        <taxon>Metazoa</taxon>
        <taxon>Spiralia</taxon>
        <taxon>Lophotrochozoa</taxon>
        <taxon>Mollusca</taxon>
        <taxon>Gastropoda</taxon>
        <taxon>Patellogastropoda</taxon>
        <taxon>Patelloidea</taxon>
        <taxon>Patellidae</taxon>
        <taxon>Patella</taxon>
    </lineage>
</organism>
<dbReference type="SUPFAM" id="SSF49899">
    <property type="entry name" value="Concanavalin A-like lectins/glucanases"/>
    <property type="match status" value="1"/>
</dbReference>
<dbReference type="InterPro" id="IPR013320">
    <property type="entry name" value="ConA-like_dom_sf"/>
</dbReference>
<reference evidence="3 4" key="1">
    <citation type="submission" date="2024-01" db="EMBL/GenBank/DDBJ databases">
        <title>The genome of the rayed Mediterranean limpet Patella caerulea (Linnaeus, 1758).</title>
        <authorList>
            <person name="Anh-Thu Weber A."/>
            <person name="Halstead-Nussloch G."/>
        </authorList>
    </citation>
    <scope>NUCLEOTIDE SEQUENCE [LARGE SCALE GENOMIC DNA]</scope>
    <source>
        <strain evidence="3">AATW-2023a</strain>
        <tissue evidence="3">Whole specimen</tissue>
    </source>
</reference>
<evidence type="ECO:0000313" key="3">
    <source>
        <dbReference type="EMBL" id="KAK6196244.1"/>
    </source>
</evidence>
<sequence>MSSCFCCFKCGNSFFGPGHVQLKELPVVKLDTSHMGNDVVIVKNGRRICGTGAAFANAPVVQNKAYFEIKVQSTGIWGVGLATQKSDLNVVPLGNDPDSWVLRNTGELVTNKQTVSKLTEIPQEGDIVGLSFDHIDLKFYVNGQVADQTFTGIKGTLFPVFYVDDGAVLDVQFEKFYHTPPEGFDSIMIEQSLL</sequence>
<dbReference type="PANTHER" id="PTHR20951">
    <property type="entry name" value="C13ORF1 PROTEIN-RELATED"/>
    <property type="match status" value="1"/>
</dbReference>
<accession>A0AAN8QI42</accession>
<dbReference type="PROSITE" id="PS50188">
    <property type="entry name" value="B302_SPRY"/>
    <property type="match status" value="1"/>
</dbReference>
<dbReference type="InterPro" id="IPR035766">
    <property type="entry name" value="SPRYD7"/>
</dbReference>